<proteinExistence type="inferred from homology"/>
<name>A0A2N3PSA6_9PROT</name>
<organism evidence="9 10">
    <name type="scientific">Telmatospirillum siberiense</name>
    <dbReference type="NCBI Taxonomy" id="382514"/>
    <lineage>
        <taxon>Bacteria</taxon>
        <taxon>Pseudomonadati</taxon>
        <taxon>Pseudomonadota</taxon>
        <taxon>Alphaproteobacteria</taxon>
        <taxon>Rhodospirillales</taxon>
        <taxon>Rhodospirillaceae</taxon>
        <taxon>Telmatospirillum</taxon>
    </lineage>
</organism>
<evidence type="ECO:0000256" key="3">
    <source>
        <dbReference type="ARBA" id="ARBA00022448"/>
    </source>
</evidence>
<dbReference type="RefSeq" id="WP_101251986.1">
    <property type="nucleotide sequence ID" value="NZ_PIUM01000022.1"/>
</dbReference>
<feature type="transmembrane region" description="Helical" evidence="8">
    <location>
        <begin position="31"/>
        <end position="54"/>
    </location>
</feature>
<dbReference type="Proteomes" id="UP000233293">
    <property type="component" value="Unassembled WGS sequence"/>
</dbReference>
<evidence type="ECO:0000313" key="10">
    <source>
        <dbReference type="Proteomes" id="UP000233293"/>
    </source>
</evidence>
<accession>A0A2N3PSA6</accession>
<evidence type="ECO:0000313" key="9">
    <source>
        <dbReference type="EMBL" id="PKU23287.1"/>
    </source>
</evidence>
<feature type="transmembrane region" description="Helical" evidence="8">
    <location>
        <begin position="98"/>
        <end position="117"/>
    </location>
</feature>
<evidence type="ECO:0000256" key="6">
    <source>
        <dbReference type="ARBA" id="ARBA00022989"/>
    </source>
</evidence>
<keyword evidence="6 8" id="KW-1133">Transmembrane helix</keyword>
<feature type="transmembrane region" description="Helical" evidence="8">
    <location>
        <begin position="227"/>
        <end position="245"/>
    </location>
</feature>
<feature type="transmembrane region" description="Helical" evidence="8">
    <location>
        <begin position="168"/>
        <end position="191"/>
    </location>
</feature>
<evidence type="ECO:0000256" key="2">
    <source>
        <dbReference type="ARBA" id="ARBA00009142"/>
    </source>
</evidence>
<reference evidence="10" key="1">
    <citation type="submission" date="2017-12" db="EMBL/GenBank/DDBJ databases">
        <title>Draft genome sequence of Telmatospirillum siberiense 26-4b1T, an acidotolerant peatland alphaproteobacterium potentially involved in sulfur cycling.</title>
        <authorList>
            <person name="Hausmann B."/>
            <person name="Pjevac P."/>
            <person name="Schreck K."/>
            <person name="Herbold C.W."/>
            <person name="Daims H."/>
            <person name="Wagner M."/>
            <person name="Pester M."/>
            <person name="Loy A."/>
        </authorList>
    </citation>
    <scope>NUCLEOTIDE SEQUENCE [LARGE SCALE GENOMIC DNA]</scope>
    <source>
        <strain evidence="10">26-4b1</strain>
    </source>
</reference>
<feature type="transmembrane region" description="Helical" evidence="8">
    <location>
        <begin position="7"/>
        <end position="25"/>
    </location>
</feature>
<feature type="transmembrane region" description="Helical" evidence="8">
    <location>
        <begin position="129"/>
        <end position="148"/>
    </location>
</feature>
<feature type="transmembrane region" description="Helical" evidence="8">
    <location>
        <begin position="74"/>
        <end position="92"/>
    </location>
</feature>
<dbReference type="PANTHER" id="PTHR30269:SF37">
    <property type="entry name" value="MEMBRANE TRANSPORTER PROTEIN"/>
    <property type="match status" value="1"/>
</dbReference>
<evidence type="ECO:0000256" key="8">
    <source>
        <dbReference type="RuleBase" id="RU363041"/>
    </source>
</evidence>
<comment type="caution">
    <text evidence="9">The sequence shown here is derived from an EMBL/GenBank/DDBJ whole genome shotgun (WGS) entry which is preliminary data.</text>
</comment>
<keyword evidence="7 8" id="KW-0472">Membrane</keyword>
<dbReference type="InterPro" id="IPR002781">
    <property type="entry name" value="TM_pro_TauE-like"/>
</dbReference>
<comment type="similarity">
    <text evidence="2 8">Belongs to the 4-toluene sulfonate uptake permease (TSUP) (TC 2.A.102) family.</text>
</comment>
<protein>
    <recommendedName>
        <fullName evidence="8">Probable membrane transporter protein</fullName>
    </recommendedName>
</protein>
<comment type="subcellular location">
    <subcellularLocation>
        <location evidence="1 8">Cell membrane</location>
        <topology evidence="1 8">Multi-pass membrane protein</topology>
    </subcellularLocation>
</comment>
<keyword evidence="10" id="KW-1185">Reference proteome</keyword>
<keyword evidence="4 8" id="KW-1003">Cell membrane</keyword>
<sequence>MIDDPFFYIAAIPAVILLGLSKGGFTGVGMLAMPLIALVISPIRGAAIILPILIVQDAVGVWVYRKAWDRRNMAILLPGAFAGALLGYLFAARVSDEAIALAVGVISVLFGLRRLFLERGGRPLEPSRPGIAAGVLWGGMSGFTSMIANAGAPPFQVYVIPQKLPKEMFVGTGILFFAALNWFKLPLFIALGQLTGDSLKTSFVLFPLAIASTWAGVLLVRKVPAERFFTLIYLLMIVVGAKLLWDGGRGLF</sequence>
<dbReference type="EMBL" id="PIUM01000022">
    <property type="protein sequence ID" value="PKU23287.1"/>
    <property type="molecule type" value="Genomic_DNA"/>
</dbReference>
<evidence type="ECO:0000256" key="7">
    <source>
        <dbReference type="ARBA" id="ARBA00023136"/>
    </source>
</evidence>
<dbReference type="Pfam" id="PF01925">
    <property type="entry name" value="TauE"/>
    <property type="match status" value="1"/>
</dbReference>
<keyword evidence="5 8" id="KW-0812">Transmembrane</keyword>
<evidence type="ECO:0000256" key="1">
    <source>
        <dbReference type="ARBA" id="ARBA00004651"/>
    </source>
</evidence>
<evidence type="ECO:0000256" key="4">
    <source>
        <dbReference type="ARBA" id="ARBA00022475"/>
    </source>
</evidence>
<feature type="transmembrane region" description="Helical" evidence="8">
    <location>
        <begin position="203"/>
        <end position="221"/>
    </location>
</feature>
<dbReference type="AlphaFoldDB" id="A0A2N3PSA6"/>
<dbReference type="PANTHER" id="PTHR30269">
    <property type="entry name" value="TRANSMEMBRANE PROTEIN YFCA"/>
    <property type="match status" value="1"/>
</dbReference>
<keyword evidence="3" id="KW-0813">Transport</keyword>
<evidence type="ECO:0000256" key="5">
    <source>
        <dbReference type="ARBA" id="ARBA00022692"/>
    </source>
</evidence>
<dbReference type="InterPro" id="IPR052017">
    <property type="entry name" value="TSUP"/>
</dbReference>
<dbReference type="OrthoDB" id="7028171at2"/>
<dbReference type="GO" id="GO:0005886">
    <property type="term" value="C:plasma membrane"/>
    <property type="evidence" value="ECO:0007669"/>
    <property type="project" value="UniProtKB-SubCell"/>
</dbReference>
<gene>
    <name evidence="9" type="ORF">CWS72_17695</name>
</gene>